<keyword evidence="3" id="KW-0288">FMN</keyword>
<accession>A0A2U3Q8F1</accession>
<dbReference type="Proteomes" id="UP000246085">
    <property type="component" value="Chromosome BRAD3257"/>
</dbReference>
<evidence type="ECO:0000256" key="5">
    <source>
        <dbReference type="ARBA" id="ARBA00023002"/>
    </source>
</evidence>
<dbReference type="RefSeq" id="WP_283809906.1">
    <property type="nucleotide sequence ID" value="NZ_LS398110.1"/>
</dbReference>
<dbReference type="KEGG" id="bvz:BRAD3257_6830"/>
<comment type="cofactor">
    <cofactor evidence="1">
        <name>FMN</name>
        <dbReference type="ChEBI" id="CHEBI:58210"/>
    </cofactor>
</comment>
<dbReference type="Gene3D" id="3.20.20.70">
    <property type="entry name" value="Aldolase class I"/>
    <property type="match status" value="1"/>
</dbReference>
<protein>
    <submittedName>
        <fullName evidence="7">L-fuculose-phosphate aldolase</fullName>
    </submittedName>
</protein>
<name>A0A2U3Q8F1_9BRAD</name>
<evidence type="ECO:0000256" key="1">
    <source>
        <dbReference type="ARBA" id="ARBA00001917"/>
    </source>
</evidence>
<evidence type="ECO:0000256" key="4">
    <source>
        <dbReference type="ARBA" id="ARBA00022857"/>
    </source>
</evidence>
<keyword evidence="2" id="KW-0285">Flavoprotein</keyword>
<dbReference type="InterPro" id="IPR001155">
    <property type="entry name" value="OxRdtase_FMN_N"/>
</dbReference>
<dbReference type="PANTHER" id="PTHR43303">
    <property type="entry name" value="NADPH DEHYDROGENASE C23G7.10C-RELATED"/>
    <property type="match status" value="1"/>
</dbReference>
<evidence type="ECO:0000256" key="2">
    <source>
        <dbReference type="ARBA" id="ARBA00022630"/>
    </source>
</evidence>
<dbReference type="GO" id="GO:0050661">
    <property type="term" value="F:NADP binding"/>
    <property type="evidence" value="ECO:0007669"/>
    <property type="project" value="InterPro"/>
</dbReference>
<feature type="domain" description="NADH:flavin oxidoreductase/NADH oxidase N-terminal" evidence="6">
    <location>
        <begin position="3"/>
        <end position="46"/>
    </location>
</feature>
<proteinExistence type="predicted"/>
<dbReference type="GO" id="GO:0003959">
    <property type="term" value="F:NADPH dehydrogenase activity"/>
    <property type="evidence" value="ECO:0007669"/>
    <property type="project" value="InterPro"/>
</dbReference>
<dbReference type="AlphaFoldDB" id="A0A2U3Q8F1"/>
<gene>
    <name evidence="7" type="ORF">BRAD3257_6830</name>
</gene>
<reference evidence="7 8" key="1">
    <citation type="submission" date="2018-03" db="EMBL/GenBank/DDBJ databases">
        <authorList>
            <person name="Gully D."/>
        </authorList>
    </citation>
    <scope>NUCLEOTIDE SEQUENCE [LARGE SCALE GENOMIC DNA]</scope>
    <source>
        <strain evidence="7">ORS3257</strain>
    </source>
</reference>
<dbReference type="GO" id="GO:0010181">
    <property type="term" value="F:FMN binding"/>
    <property type="evidence" value="ECO:0007669"/>
    <property type="project" value="InterPro"/>
</dbReference>
<organism evidence="7 8">
    <name type="scientific">Bradyrhizobium vignae</name>
    <dbReference type="NCBI Taxonomy" id="1549949"/>
    <lineage>
        <taxon>Bacteria</taxon>
        <taxon>Pseudomonadati</taxon>
        <taxon>Pseudomonadota</taxon>
        <taxon>Alphaproteobacteria</taxon>
        <taxon>Hyphomicrobiales</taxon>
        <taxon>Nitrobacteraceae</taxon>
        <taxon>Bradyrhizobium</taxon>
    </lineage>
</organism>
<dbReference type="InterPro" id="IPR013785">
    <property type="entry name" value="Aldolase_TIM"/>
</dbReference>
<evidence type="ECO:0000256" key="3">
    <source>
        <dbReference type="ARBA" id="ARBA00022643"/>
    </source>
</evidence>
<keyword evidence="5" id="KW-0560">Oxidoreductase</keyword>
<keyword evidence="4" id="KW-0521">NADP</keyword>
<evidence type="ECO:0000313" key="8">
    <source>
        <dbReference type="Proteomes" id="UP000246085"/>
    </source>
</evidence>
<dbReference type="PANTHER" id="PTHR43303:SF4">
    <property type="entry name" value="NADPH DEHYDROGENASE C23G7.10C-RELATED"/>
    <property type="match status" value="1"/>
</dbReference>
<dbReference type="InterPro" id="IPR044152">
    <property type="entry name" value="YqjM-like"/>
</dbReference>
<sequence>MTMAVGLIIHGDQAEAILQDKKADLVAVGREFIHNPNWAMDAAQKLGVDAAFSAVPPQMGYWLEKRARRGFGGNPSTWQKGIAG</sequence>
<dbReference type="EMBL" id="LS398110">
    <property type="protein sequence ID" value="SPP97702.1"/>
    <property type="molecule type" value="Genomic_DNA"/>
</dbReference>
<evidence type="ECO:0000313" key="7">
    <source>
        <dbReference type="EMBL" id="SPP97702.1"/>
    </source>
</evidence>
<evidence type="ECO:0000259" key="6">
    <source>
        <dbReference type="Pfam" id="PF00724"/>
    </source>
</evidence>
<dbReference type="SUPFAM" id="SSF51395">
    <property type="entry name" value="FMN-linked oxidoreductases"/>
    <property type="match status" value="1"/>
</dbReference>
<dbReference type="Pfam" id="PF00724">
    <property type="entry name" value="Oxidored_FMN"/>
    <property type="match status" value="1"/>
</dbReference>